<dbReference type="Gramene" id="TraesCS5B02G270400.1">
    <property type="protein sequence ID" value="TraesCS5B02G270400.1.cds1"/>
    <property type="gene ID" value="TraesCS5B02G270400"/>
</dbReference>
<dbReference type="Gramene" id="TraesCS5B03G0704900.1">
    <property type="protein sequence ID" value="TraesCS5B03G0704900.1.CDS1"/>
    <property type="gene ID" value="TraesCS5B03G0704900"/>
</dbReference>
<dbReference type="STRING" id="4565.A0A3B6LPF0"/>
<dbReference type="Gramene" id="TraesSYM7B03G04102010.1">
    <property type="protein sequence ID" value="TraesSYM7B03G04102010.1.CDS1"/>
    <property type="gene ID" value="TraesSYM7B03G04102010"/>
</dbReference>
<dbReference type="PANTHER" id="PTHR37259:SF2">
    <property type="entry name" value="OS07G0474300 PROTEIN"/>
    <property type="match status" value="1"/>
</dbReference>
<name>A0A3B6LPF0_WHEAT</name>
<protein>
    <submittedName>
        <fullName evidence="1">Uncharacterized protein</fullName>
    </submittedName>
</protein>
<reference evidence="1" key="2">
    <citation type="submission" date="2018-10" db="UniProtKB">
        <authorList>
            <consortium name="EnsemblPlants"/>
        </authorList>
    </citation>
    <scope>IDENTIFICATION</scope>
</reference>
<sequence length="161" mass="17730">MRSSIYALPPSSYSSYIETSPRPKPYFTVATRAAGKENLHFHDADDADEAPFDLTDASTDDWAATVAPTSPLFEMGRLYDLYSAGRNERLKHKHGWYAAGEEEAGSMAEDPCMVVEPLLRRSMPAAAAAEFSQRQSYRASGGLSAMRSSLRIQIRENSTDG</sequence>
<dbReference type="EnsemblPlants" id="TraesCS5B02G270400.1">
    <property type="protein sequence ID" value="TraesCS5B02G270400.1.cds1"/>
    <property type="gene ID" value="TraesCS5B02G270400"/>
</dbReference>
<dbReference type="Gramene" id="TraesCAD_scaffold_031340_01G000100.1">
    <property type="protein sequence ID" value="TraesCAD_scaffold_031340_01G000100.1"/>
    <property type="gene ID" value="TraesCAD_scaffold_031340_01G000100"/>
</dbReference>
<dbReference type="OrthoDB" id="784446at2759"/>
<dbReference type="Gramene" id="TraesMAC5B03G02917290.1">
    <property type="protein sequence ID" value="TraesMAC5B03G02917290.1.CDS1"/>
    <property type="gene ID" value="TraesMAC5B03G02917290"/>
</dbReference>
<accession>A0A3B6LPF0</accession>
<keyword evidence="2" id="KW-1185">Reference proteome</keyword>
<dbReference type="PANTHER" id="PTHR37259">
    <property type="entry name" value="OS07G0474300 PROTEIN"/>
    <property type="match status" value="1"/>
</dbReference>
<organism evidence="1">
    <name type="scientific">Triticum aestivum</name>
    <name type="common">Wheat</name>
    <dbReference type="NCBI Taxonomy" id="4565"/>
    <lineage>
        <taxon>Eukaryota</taxon>
        <taxon>Viridiplantae</taxon>
        <taxon>Streptophyta</taxon>
        <taxon>Embryophyta</taxon>
        <taxon>Tracheophyta</taxon>
        <taxon>Spermatophyta</taxon>
        <taxon>Magnoliopsida</taxon>
        <taxon>Liliopsida</taxon>
        <taxon>Poales</taxon>
        <taxon>Poaceae</taxon>
        <taxon>BOP clade</taxon>
        <taxon>Pooideae</taxon>
        <taxon>Triticodae</taxon>
        <taxon>Triticeae</taxon>
        <taxon>Triticinae</taxon>
        <taxon>Triticum</taxon>
    </lineage>
</organism>
<evidence type="ECO:0000313" key="1">
    <source>
        <dbReference type="EnsemblPlants" id="TraesCS5B02G270400.1.cds1"/>
    </source>
</evidence>
<dbReference type="Gramene" id="TraesROB_scaffold_029895_01G000600.1">
    <property type="protein sequence ID" value="TraesROB_scaffold_029895_01G000600.1"/>
    <property type="gene ID" value="TraesROB_scaffold_029895_01G000600"/>
</dbReference>
<reference evidence="1" key="1">
    <citation type="submission" date="2018-08" db="EMBL/GenBank/DDBJ databases">
        <authorList>
            <person name="Rossello M."/>
        </authorList>
    </citation>
    <scope>NUCLEOTIDE SEQUENCE [LARGE SCALE GENOMIC DNA]</scope>
    <source>
        <strain evidence="1">cv. Chinese Spring</strain>
    </source>
</reference>
<dbReference type="Gramene" id="TraesJUL5B03G02939020.1">
    <property type="protein sequence ID" value="TraesJUL5B03G02939020.1.CDS1"/>
    <property type="gene ID" value="TraesJUL5B03G02939020"/>
</dbReference>
<dbReference type="Proteomes" id="UP000019116">
    <property type="component" value="Chromosome 5B"/>
</dbReference>
<dbReference type="Gramene" id="TraesSTA5B03G02909890.1">
    <property type="protein sequence ID" value="TraesSTA5B03G02909890.1.CDS1"/>
    <property type="gene ID" value="TraesSTA5B03G02909890"/>
</dbReference>
<dbReference type="AlphaFoldDB" id="A0A3B6LPF0"/>
<dbReference type="Gramene" id="TraesJAG5B03G02915420.1">
    <property type="protein sequence ID" value="TraesJAG5B03G02915420.1.CDS1"/>
    <property type="gene ID" value="TraesJAG5B03G02915420"/>
</dbReference>
<evidence type="ECO:0000313" key="2">
    <source>
        <dbReference type="Proteomes" id="UP000019116"/>
    </source>
</evidence>
<proteinExistence type="predicted"/>
<dbReference type="Gramene" id="TraesLAC5B03G02871460.1">
    <property type="protein sequence ID" value="TraesLAC5B03G02871460.1.CDS1"/>
    <property type="gene ID" value="TraesLAC5B03G02871460"/>
</dbReference>